<protein>
    <submittedName>
        <fullName evidence="2">Uncharacterized protein</fullName>
    </submittedName>
</protein>
<comment type="caution">
    <text evidence="2">The sequence shown here is derived from an EMBL/GenBank/DDBJ whole genome shotgun (WGS) entry which is preliminary data.</text>
</comment>
<organism evidence="2 3">
    <name type="scientific">Gluconobacter aidae</name>
    <dbReference type="NCBI Taxonomy" id="2662454"/>
    <lineage>
        <taxon>Bacteria</taxon>
        <taxon>Pseudomonadati</taxon>
        <taxon>Pseudomonadota</taxon>
        <taxon>Alphaproteobacteria</taxon>
        <taxon>Acetobacterales</taxon>
        <taxon>Acetobacteraceae</taxon>
        <taxon>Gluconobacter</taxon>
    </lineage>
</organism>
<accession>A0A7X1SS71</accession>
<sequence>MSETPPLDLPQPKFGDLTIDDHEPCLDPPPTTLELGGLDRTDSMEHLGPTLPFELDLDPRPQPLDLEKLFQDPMILESCLLGPATHTLEPPLGPATHEMTKIELNNALLYPPEIENIDFIGICLSPTHTTLHENGFIIFNPLHIKSKKSINLYLLPLTCEAYSSGLTFAYHIFKSYITSTHEKTTTFMEGQLLIFRKGGLPPEMLKIFKSNSPEENFLPPGKSDAGAWSPIKLPVKHGPPNPW</sequence>
<proteinExistence type="predicted"/>
<reference evidence="2 3" key="1">
    <citation type="submission" date="2019-10" db="EMBL/GenBank/DDBJ databases">
        <title>Gluconobacter aidae sp. nov., a novel species of acetic acid bacteria isolated in Thailand.</title>
        <authorList>
            <person name="Yukphan P."/>
            <person name="Charoenyingcharoen P."/>
            <person name="Malimas S."/>
            <person name="Muramatsu Y."/>
            <person name="Nakagawa Y."/>
            <person name="Tanasupawat S."/>
            <person name="Yamada Y."/>
        </authorList>
    </citation>
    <scope>NUCLEOTIDE SEQUENCE [LARGE SCALE GENOMIC DNA]</scope>
    <source>
        <strain evidence="2 3">AC10</strain>
    </source>
</reference>
<feature type="region of interest" description="Disordered" evidence="1">
    <location>
        <begin position="217"/>
        <end position="243"/>
    </location>
</feature>
<keyword evidence="3" id="KW-1185">Reference proteome</keyword>
<evidence type="ECO:0000313" key="3">
    <source>
        <dbReference type="Proteomes" id="UP000432209"/>
    </source>
</evidence>
<gene>
    <name evidence="2" type="ORF">GFJ39_13925</name>
</gene>
<dbReference type="EMBL" id="WIPH01000090">
    <property type="protein sequence ID" value="MQS00250.1"/>
    <property type="molecule type" value="Genomic_DNA"/>
</dbReference>
<evidence type="ECO:0000313" key="2">
    <source>
        <dbReference type="EMBL" id="MQS00250.1"/>
    </source>
</evidence>
<name>A0A7X1SS71_9PROT</name>
<feature type="non-terminal residue" evidence="2">
    <location>
        <position position="243"/>
    </location>
</feature>
<dbReference type="AlphaFoldDB" id="A0A7X1SS71"/>
<dbReference type="Proteomes" id="UP000432209">
    <property type="component" value="Unassembled WGS sequence"/>
</dbReference>
<evidence type="ECO:0000256" key="1">
    <source>
        <dbReference type="SAM" id="MobiDB-lite"/>
    </source>
</evidence>